<dbReference type="AlphaFoldDB" id="A0A0D6JM74"/>
<accession>A0A0D6JM74</accession>
<proteinExistence type="predicted"/>
<dbReference type="OrthoDB" id="292296at2157"/>
<organism evidence="2 3">
    <name type="scientific">Haloferax massiliensis</name>
    <dbReference type="NCBI Taxonomy" id="1476858"/>
    <lineage>
        <taxon>Archaea</taxon>
        <taxon>Methanobacteriati</taxon>
        <taxon>Methanobacteriota</taxon>
        <taxon>Stenosarchaea group</taxon>
        <taxon>Halobacteria</taxon>
        <taxon>Halobacteriales</taxon>
        <taxon>Haloferacaceae</taxon>
        <taxon>Haloferax</taxon>
    </lineage>
</organism>
<evidence type="ECO:0000259" key="1">
    <source>
        <dbReference type="Pfam" id="PF25934"/>
    </source>
</evidence>
<evidence type="ECO:0000313" key="3">
    <source>
        <dbReference type="Proteomes" id="UP000198902"/>
    </source>
</evidence>
<dbReference type="InterPro" id="IPR058285">
    <property type="entry name" value="DUF7979"/>
</dbReference>
<protein>
    <recommendedName>
        <fullName evidence="1">DUF7979 domain-containing protein</fullName>
    </recommendedName>
</protein>
<gene>
    <name evidence="2" type="ORF">BN996_00445</name>
</gene>
<dbReference type="RefSeq" id="WP_089776965.1">
    <property type="nucleotide sequence ID" value="NZ_CABLRR010000001.1"/>
</dbReference>
<dbReference type="Pfam" id="PF25934">
    <property type="entry name" value="DUF7979"/>
    <property type="match status" value="1"/>
</dbReference>
<keyword evidence="3" id="KW-1185">Reference proteome</keyword>
<dbReference type="Proteomes" id="UP000198902">
    <property type="component" value="Unassembled WGS sequence"/>
</dbReference>
<dbReference type="EMBL" id="CSTE01000001">
    <property type="protein sequence ID" value="CQR48992.1"/>
    <property type="molecule type" value="Genomic_DNA"/>
</dbReference>
<feature type="domain" description="DUF7979" evidence="1">
    <location>
        <begin position="38"/>
        <end position="99"/>
    </location>
</feature>
<reference evidence="3" key="1">
    <citation type="submission" date="2015-03" db="EMBL/GenBank/DDBJ databases">
        <authorList>
            <person name="Urmite Genomes"/>
        </authorList>
    </citation>
    <scope>NUCLEOTIDE SEQUENCE [LARGE SCALE GENOMIC DNA]</scope>
    <source>
        <strain evidence="3">Arc-Hr</strain>
    </source>
</reference>
<sequence>MPSQLGRFALVASLLVLSVAAFLFVTGSLVPWSNSCPPQLDVDPADDVPADAEIVAYESLTPAERAAFDDALAAESMISLEDRPWSPGTGYVRKNGTVYFAAVAVC</sequence>
<evidence type="ECO:0000313" key="2">
    <source>
        <dbReference type="EMBL" id="CQR48992.1"/>
    </source>
</evidence>
<name>A0A0D6JM74_9EURY</name>